<dbReference type="SUPFAM" id="SSF48024">
    <property type="entry name" value="N-terminal domain of DnaB helicase"/>
    <property type="match status" value="1"/>
</dbReference>
<protein>
    <recommendedName>
        <fullName evidence="11 12">Replicative DNA helicase</fullName>
        <ecNumber evidence="11 12">5.6.2.3</ecNumber>
    </recommendedName>
</protein>
<keyword evidence="3 12" id="KW-0235">DNA replication</keyword>
<dbReference type="Pfam" id="PF03796">
    <property type="entry name" value="DnaB_C"/>
    <property type="match status" value="1"/>
</dbReference>
<dbReference type="SUPFAM" id="SSF52540">
    <property type="entry name" value="P-loop containing nucleoside triphosphate hydrolases"/>
    <property type="match status" value="1"/>
</dbReference>
<dbReference type="InterPro" id="IPR016136">
    <property type="entry name" value="DNA_helicase_N/primase_C"/>
</dbReference>
<dbReference type="InterPro" id="IPR007694">
    <property type="entry name" value="DNA_helicase_DnaB-like_C"/>
</dbReference>
<dbReference type="InterPro" id="IPR036185">
    <property type="entry name" value="DNA_heli_DnaB-like_N_sf"/>
</dbReference>
<sequence>MRDPYSLEAEHGVLGAMMQRPELIDVLADELTAESFYYADNAEVFRAIMAVRSANKAVDFLTVAEQLGQLPSDTPPLAYCAEIVKGTPSVANASTYARIVRERAVDRALHIASQDISEIASSNEETAEKVAAAHAAIMAVDAGETSVDVQKASDVLVTQLEVWQQRYDRFRSGQTLMGISSGLTDLDNKIGGFLPGQLIVVAGRPAMGKTTLAMSFSIHAAIKERKSVLVLSLEMGNGQLIDRAVASVGKIPLTLVRNGTACEDYGTELGSATRTLQMSNLFLADKPALNTIGRVRAMARRHKMRYGLDMLMVDYLQLMDGEGDNRVNVISAISRGFKLLANELNVPVILLSQLSRKCEERPNKRPIPSDLRESGAIEQDADIILFVYRDEVYNEQSEYKGVAEIIVGKGRDVELGTVRAAFQGQFNRFDNLAGDWRPEEVEKPQKVTRLSDRYSKGGANHG</sequence>
<dbReference type="GO" id="GO:0006269">
    <property type="term" value="P:DNA replication, synthesis of primer"/>
    <property type="evidence" value="ECO:0007669"/>
    <property type="project" value="UniProtKB-UniRule"/>
</dbReference>
<reference evidence="15 16" key="1">
    <citation type="submission" date="2020-02" db="EMBL/GenBank/DDBJ databases">
        <title>Integrative conjugative elements (ICEs) and plasmids drive adaptation of Pseudomonas nitroreducens strain HBP1 to wastewater environment.</title>
        <authorList>
            <person name="Sentchilo V."/>
            <person name="Carraro N."/>
            <person name="Bertelli C."/>
            <person name="van der Meer J.R."/>
        </authorList>
    </citation>
    <scope>NUCLEOTIDE SEQUENCE [LARGE SCALE GENOMIC DNA]</scope>
    <source>
        <strain evidence="15 16">HBP1</strain>
    </source>
</reference>
<evidence type="ECO:0000256" key="9">
    <source>
        <dbReference type="ARBA" id="ARBA00023235"/>
    </source>
</evidence>
<keyword evidence="4 12" id="KW-0547">Nucleotide-binding</keyword>
<accession>A0A6G6IUU0</accession>
<comment type="catalytic activity">
    <reaction evidence="10 12">
        <text>ATP + H2O = ADP + phosphate + H(+)</text>
        <dbReference type="Rhea" id="RHEA:13065"/>
        <dbReference type="ChEBI" id="CHEBI:15377"/>
        <dbReference type="ChEBI" id="CHEBI:15378"/>
        <dbReference type="ChEBI" id="CHEBI:30616"/>
        <dbReference type="ChEBI" id="CHEBI:43474"/>
        <dbReference type="ChEBI" id="CHEBI:456216"/>
        <dbReference type="EC" id="5.6.2.3"/>
    </reaction>
</comment>
<keyword evidence="2 12" id="KW-0639">Primosome</keyword>
<dbReference type="InterPro" id="IPR027417">
    <property type="entry name" value="P-loop_NTPase"/>
</dbReference>
<dbReference type="PROSITE" id="PS51199">
    <property type="entry name" value="SF4_HELICASE"/>
    <property type="match status" value="1"/>
</dbReference>
<comment type="similarity">
    <text evidence="1 12">Belongs to the helicase family. DnaB subfamily.</text>
</comment>
<dbReference type="EC" id="5.6.2.3" evidence="11 12"/>
<dbReference type="NCBIfam" id="TIGR00665">
    <property type="entry name" value="DnaB"/>
    <property type="match status" value="1"/>
</dbReference>
<gene>
    <name evidence="15" type="primary">dnaB</name>
    <name evidence="15" type="ORF">G5B91_10960</name>
</gene>
<proteinExistence type="inferred from homology"/>
<dbReference type="GO" id="GO:0043139">
    <property type="term" value="F:5'-3' DNA helicase activity"/>
    <property type="evidence" value="ECO:0007669"/>
    <property type="project" value="UniProtKB-EC"/>
</dbReference>
<keyword evidence="5 12" id="KW-0378">Hydrolase</keyword>
<dbReference type="Gene3D" id="3.40.50.300">
    <property type="entry name" value="P-loop containing nucleotide triphosphate hydrolases"/>
    <property type="match status" value="1"/>
</dbReference>
<dbReference type="GO" id="GO:0005524">
    <property type="term" value="F:ATP binding"/>
    <property type="evidence" value="ECO:0007669"/>
    <property type="project" value="UniProtKB-UniRule"/>
</dbReference>
<dbReference type="Pfam" id="PF00772">
    <property type="entry name" value="DnaB"/>
    <property type="match status" value="1"/>
</dbReference>
<dbReference type="RefSeq" id="WP_024763197.1">
    <property type="nucleotide sequence ID" value="NZ_CP049140.1"/>
</dbReference>
<evidence type="ECO:0000256" key="2">
    <source>
        <dbReference type="ARBA" id="ARBA00022515"/>
    </source>
</evidence>
<evidence type="ECO:0000256" key="6">
    <source>
        <dbReference type="ARBA" id="ARBA00022806"/>
    </source>
</evidence>
<keyword evidence="6 12" id="KW-0347">Helicase</keyword>
<dbReference type="SMART" id="SM00382">
    <property type="entry name" value="AAA"/>
    <property type="match status" value="1"/>
</dbReference>
<keyword evidence="7 12" id="KW-0067">ATP-binding</keyword>
<evidence type="ECO:0000256" key="7">
    <source>
        <dbReference type="ARBA" id="ARBA00022840"/>
    </source>
</evidence>
<dbReference type="PANTHER" id="PTHR30153:SF2">
    <property type="entry name" value="REPLICATIVE DNA HELICASE"/>
    <property type="match status" value="1"/>
</dbReference>
<evidence type="ECO:0000313" key="16">
    <source>
        <dbReference type="Proteomes" id="UP000501063"/>
    </source>
</evidence>
<evidence type="ECO:0000256" key="12">
    <source>
        <dbReference type="RuleBase" id="RU362085"/>
    </source>
</evidence>
<feature type="domain" description="SF4 helicase" evidence="14">
    <location>
        <begin position="172"/>
        <end position="436"/>
    </location>
</feature>
<feature type="region of interest" description="Disordered" evidence="13">
    <location>
        <begin position="440"/>
        <end position="462"/>
    </location>
</feature>
<dbReference type="GO" id="GO:0005829">
    <property type="term" value="C:cytosol"/>
    <property type="evidence" value="ECO:0007669"/>
    <property type="project" value="TreeGrafter"/>
</dbReference>
<keyword evidence="9" id="KW-0413">Isomerase</keyword>
<dbReference type="GO" id="GO:1990077">
    <property type="term" value="C:primosome complex"/>
    <property type="evidence" value="ECO:0007669"/>
    <property type="project" value="UniProtKB-UniRule"/>
</dbReference>
<evidence type="ECO:0000256" key="1">
    <source>
        <dbReference type="ARBA" id="ARBA00008428"/>
    </source>
</evidence>
<evidence type="ECO:0000256" key="3">
    <source>
        <dbReference type="ARBA" id="ARBA00022705"/>
    </source>
</evidence>
<dbReference type="CDD" id="cd00984">
    <property type="entry name" value="DnaB_C"/>
    <property type="match status" value="1"/>
</dbReference>
<dbReference type="Proteomes" id="UP000501063">
    <property type="component" value="Chromosome"/>
</dbReference>
<dbReference type="GO" id="GO:0016787">
    <property type="term" value="F:hydrolase activity"/>
    <property type="evidence" value="ECO:0007669"/>
    <property type="project" value="UniProtKB-KW"/>
</dbReference>
<evidence type="ECO:0000256" key="8">
    <source>
        <dbReference type="ARBA" id="ARBA00023125"/>
    </source>
</evidence>
<organism evidence="15 16">
    <name type="scientific">Pseudomonas nitroreducens</name>
    <dbReference type="NCBI Taxonomy" id="46680"/>
    <lineage>
        <taxon>Bacteria</taxon>
        <taxon>Pseudomonadati</taxon>
        <taxon>Pseudomonadota</taxon>
        <taxon>Gammaproteobacteria</taxon>
        <taxon>Pseudomonadales</taxon>
        <taxon>Pseudomonadaceae</taxon>
        <taxon>Pseudomonas</taxon>
    </lineage>
</organism>
<evidence type="ECO:0000256" key="11">
    <source>
        <dbReference type="NCBIfam" id="TIGR00665"/>
    </source>
</evidence>
<evidence type="ECO:0000313" key="15">
    <source>
        <dbReference type="EMBL" id="QIE86764.1"/>
    </source>
</evidence>
<dbReference type="EMBL" id="CP049140">
    <property type="protein sequence ID" value="QIE86764.1"/>
    <property type="molecule type" value="Genomic_DNA"/>
</dbReference>
<evidence type="ECO:0000256" key="4">
    <source>
        <dbReference type="ARBA" id="ARBA00022741"/>
    </source>
</evidence>
<dbReference type="AlphaFoldDB" id="A0A6G6IUU0"/>
<dbReference type="PANTHER" id="PTHR30153">
    <property type="entry name" value="REPLICATIVE DNA HELICASE DNAB"/>
    <property type="match status" value="1"/>
</dbReference>
<comment type="function">
    <text evidence="12">The main replicative DNA helicase, it participates in initiation and elongation during chromosome replication. Travels ahead of the DNA replisome, separating dsDNA into templates for DNA synthesis. A processive ATP-dependent 5'-3' DNA helicase it has DNA-dependent ATPase activity.</text>
</comment>
<evidence type="ECO:0000256" key="13">
    <source>
        <dbReference type="SAM" id="MobiDB-lite"/>
    </source>
</evidence>
<dbReference type="InterPro" id="IPR007693">
    <property type="entry name" value="DNA_helicase_DnaB-like_N"/>
</dbReference>
<name>A0A6G6IUU0_PSENT</name>
<dbReference type="KEGG" id="pnt:G5B91_10960"/>
<keyword evidence="8 12" id="KW-0238">DNA-binding</keyword>
<evidence type="ECO:0000256" key="5">
    <source>
        <dbReference type="ARBA" id="ARBA00022801"/>
    </source>
</evidence>
<evidence type="ECO:0000256" key="10">
    <source>
        <dbReference type="ARBA" id="ARBA00048954"/>
    </source>
</evidence>
<dbReference type="Gene3D" id="1.10.860.10">
    <property type="entry name" value="DNAb Helicase, Chain A"/>
    <property type="match status" value="1"/>
</dbReference>
<dbReference type="GO" id="GO:0003677">
    <property type="term" value="F:DNA binding"/>
    <property type="evidence" value="ECO:0007669"/>
    <property type="project" value="UniProtKB-UniRule"/>
</dbReference>
<evidence type="ECO:0000259" key="14">
    <source>
        <dbReference type="PROSITE" id="PS51199"/>
    </source>
</evidence>
<dbReference type="InterPro" id="IPR003593">
    <property type="entry name" value="AAA+_ATPase"/>
</dbReference>
<feature type="compositionally biased region" description="Basic and acidic residues" evidence="13">
    <location>
        <begin position="440"/>
        <end position="455"/>
    </location>
</feature>
<dbReference type="InterPro" id="IPR007692">
    <property type="entry name" value="DNA_helicase_DnaB"/>
</dbReference>